<dbReference type="Gene3D" id="3.40.630.30">
    <property type="match status" value="1"/>
</dbReference>
<dbReference type="PANTHER" id="PTHR43877">
    <property type="entry name" value="AMINOALKYLPHOSPHONATE N-ACETYLTRANSFERASE-RELATED-RELATED"/>
    <property type="match status" value="1"/>
</dbReference>
<dbReference type="InterPro" id="IPR000182">
    <property type="entry name" value="GNAT_dom"/>
</dbReference>
<dbReference type="Proteomes" id="UP000282674">
    <property type="component" value="Unassembled WGS sequence"/>
</dbReference>
<dbReference type="InterPro" id="IPR050832">
    <property type="entry name" value="Bact_Acetyltransf"/>
</dbReference>
<dbReference type="PANTHER" id="PTHR43877:SF2">
    <property type="entry name" value="AMINOALKYLPHOSPHONATE N-ACETYLTRANSFERASE-RELATED"/>
    <property type="match status" value="1"/>
</dbReference>
<keyword evidence="1 4" id="KW-0808">Transferase</keyword>
<accession>A0A3M2MC95</accession>
<sequence length="178" mass="19172">MTDIEVGDVPWNDPDASALRAALQSELDERYGDIPLPPGADVGDLVEAMTVHPERVAWVGVARVAGVAAGHVALCHGDDEPELTGMPTETTRVSLELKRMYVAPVFRGTGVARVLLDAAEDAARARGVARIVLQTGPRQPDAVRMYEREGYSHIPLLPAYRKLTFSICMAKDLPCPSG</sequence>
<evidence type="ECO:0000313" key="5">
    <source>
        <dbReference type="Proteomes" id="UP000282674"/>
    </source>
</evidence>
<keyword evidence="2" id="KW-0012">Acyltransferase</keyword>
<evidence type="ECO:0000259" key="3">
    <source>
        <dbReference type="PROSITE" id="PS51186"/>
    </source>
</evidence>
<dbReference type="InterPro" id="IPR016181">
    <property type="entry name" value="Acyl_CoA_acyltransferase"/>
</dbReference>
<dbReference type="GO" id="GO:0016747">
    <property type="term" value="F:acyltransferase activity, transferring groups other than amino-acyl groups"/>
    <property type="evidence" value="ECO:0007669"/>
    <property type="project" value="InterPro"/>
</dbReference>
<proteinExistence type="predicted"/>
<name>A0A3M2MC95_9ACTN</name>
<feature type="domain" description="N-acetyltransferase" evidence="3">
    <location>
        <begin position="4"/>
        <end position="174"/>
    </location>
</feature>
<evidence type="ECO:0000313" key="4">
    <source>
        <dbReference type="EMBL" id="RMI46523.1"/>
    </source>
</evidence>
<dbReference type="PROSITE" id="PS51186">
    <property type="entry name" value="GNAT"/>
    <property type="match status" value="1"/>
</dbReference>
<keyword evidence="5" id="KW-1185">Reference proteome</keyword>
<dbReference type="OrthoDB" id="9803233at2"/>
<dbReference type="EMBL" id="RFFG01000008">
    <property type="protein sequence ID" value="RMI46523.1"/>
    <property type="molecule type" value="Genomic_DNA"/>
</dbReference>
<organism evidence="4 5">
    <name type="scientific">Actinomadura harenae</name>
    <dbReference type="NCBI Taxonomy" id="2483351"/>
    <lineage>
        <taxon>Bacteria</taxon>
        <taxon>Bacillati</taxon>
        <taxon>Actinomycetota</taxon>
        <taxon>Actinomycetes</taxon>
        <taxon>Streptosporangiales</taxon>
        <taxon>Thermomonosporaceae</taxon>
        <taxon>Actinomadura</taxon>
    </lineage>
</organism>
<evidence type="ECO:0000256" key="1">
    <source>
        <dbReference type="ARBA" id="ARBA00022679"/>
    </source>
</evidence>
<dbReference type="SUPFAM" id="SSF55729">
    <property type="entry name" value="Acyl-CoA N-acyltransferases (Nat)"/>
    <property type="match status" value="1"/>
</dbReference>
<comment type="caution">
    <text evidence="4">The sequence shown here is derived from an EMBL/GenBank/DDBJ whole genome shotgun (WGS) entry which is preliminary data.</text>
</comment>
<dbReference type="Pfam" id="PF00583">
    <property type="entry name" value="Acetyltransf_1"/>
    <property type="match status" value="1"/>
</dbReference>
<evidence type="ECO:0000256" key="2">
    <source>
        <dbReference type="ARBA" id="ARBA00023315"/>
    </source>
</evidence>
<protein>
    <submittedName>
        <fullName evidence="4">GNAT family N-acetyltransferase</fullName>
    </submittedName>
</protein>
<dbReference type="RefSeq" id="WP_122193331.1">
    <property type="nucleotide sequence ID" value="NZ_JBHSKC010000020.1"/>
</dbReference>
<dbReference type="CDD" id="cd04301">
    <property type="entry name" value="NAT_SF"/>
    <property type="match status" value="1"/>
</dbReference>
<reference evidence="4 5" key="1">
    <citation type="submission" date="2018-10" db="EMBL/GenBank/DDBJ databases">
        <title>Isolation from soil.</title>
        <authorList>
            <person name="Hu J."/>
        </authorList>
    </citation>
    <scope>NUCLEOTIDE SEQUENCE [LARGE SCALE GENOMIC DNA]</scope>
    <source>
        <strain evidence="4 5">NEAU-Ht49</strain>
    </source>
</reference>
<dbReference type="AlphaFoldDB" id="A0A3M2MC95"/>
<gene>
    <name evidence="4" type="ORF">EBO15_06165</name>
</gene>